<evidence type="ECO:0000313" key="1">
    <source>
        <dbReference type="EMBL" id="XPM66882.1"/>
    </source>
</evidence>
<dbReference type="Proteomes" id="UP000095472">
    <property type="component" value="Chromosome"/>
</dbReference>
<protein>
    <submittedName>
        <fullName evidence="1">TolC family protein</fullName>
    </submittedName>
</protein>
<keyword evidence="2" id="KW-1185">Reference proteome</keyword>
<evidence type="ECO:0000313" key="2">
    <source>
        <dbReference type="Proteomes" id="UP000095472"/>
    </source>
</evidence>
<gene>
    <name evidence="1" type="ORF">BH720_017865</name>
</gene>
<dbReference type="EMBL" id="CP182909">
    <property type="protein sequence ID" value="XPM66882.1"/>
    <property type="molecule type" value="Genomic_DNA"/>
</dbReference>
<sequence length="303" mass="31866">MRNFRYIFGVSVSAALALSSNNTDSAALNSLKNETLQPAPAIAQSQNPEASEILNPAPLLLAQATSPEPSGGALQPQLAVSEPERIQTPLLAAASPSPAVPVQPQIVVSPVSEAARVAEVAPVQAQAEVAPVQPQAEVAPVQAQAEVAPVQLQAEVTPVQPQNPASIASGTPPAQVPGVAPFAPERPSVSQSPDSLYLDPDTNPLLFPTRPEEVRLEGTQPLTLEQALELSRRNNQELQVARLEYERSRAVVRQALAAEYPTLSLQGDASRQQSPGGQIAAAGSPPGGRIRMHRRIRSQGHCN</sequence>
<accession>A0ACD5H161</accession>
<name>A0ACD5H161_9CYAN</name>
<organism evidence="1 2">
    <name type="scientific">Desertifilum tharense IPPAS B-1220</name>
    <dbReference type="NCBI Taxonomy" id="1781255"/>
    <lineage>
        <taxon>Bacteria</taxon>
        <taxon>Bacillati</taxon>
        <taxon>Cyanobacteriota</taxon>
        <taxon>Cyanophyceae</taxon>
        <taxon>Desertifilales</taxon>
        <taxon>Desertifilaceae</taxon>
        <taxon>Desertifilum</taxon>
    </lineage>
</organism>
<proteinExistence type="predicted"/>
<reference evidence="1 2" key="1">
    <citation type="journal article" date="2016" name="Genome Announc.">
        <title>Draft Genome Sequence of the Thermotolerant Cyanobacterium Desertifilum sp. IPPAS B-1220.</title>
        <authorList>
            <person name="Mironov K.S."/>
            <person name="Sinetova M.A."/>
            <person name="Bolatkhan K."/>
            <person name="Zayadan B.K."/>
            <person name="Ustinova V.V."/>
            <person name="Kupriyanova E.V."/>
            <person name="Skrypnik A.N."/>
            <person name="Gogoleva N.E."/>
            <person name="Gogolev Y.V."/>
            <person name="Los D.A."/>
        </authorList>
    </citation>
    <scope>NUCLEOTIDE SEQUENCE [LARGE SCALE GENOMIC DNA]</scope>
    <source>
        <strain evidence="1 2">IPPAS B-1220</strain>
    </source>
</reference>